<evidence type="ECO:0000256" key="2">
    <source>
        <dbReference type="ARBA" id="ARBA00022490"/>
    </source>
</evidence>
<sequence>MHKRVSESQAKQAIFDILHISQSSIPVISKSELATLPDRFPWLLNTRLAAKPDVGIGKRGVQGLLSLNNDWNQTREWLSARWGESIEREGFAPIILDRFIVEEFVEHQPQDEYYLALNSQSDYDQLMFSRAGGVHVQENWDQVHTFQIDLTEGLNPLTLEQFFAEIIPSSIETNKFVQFASQLYSFFVDWNFAEIEINPLVFTNNHFYILDLKSKVDSDAEWENQEQWGHYFSFPPKKHTNELVTRLENRVRDLDENSGASLKLSVINHNGSIWPLVAGGGASIIVADAIASRGLGNEIGFYGEYSGNPDDQLVFEYTDSILQLLLAAQTSRRKVLLILGGIANFTDVAATFGGISTALRGHAEKLKAQNVKVLVRRGGPNYEKGLEQIRQTLNELGLENDVHGPETGLTQPVWKI</sequence>
<keyword evidence="5" id="KW-0547">Nucleotide-binding</keyword>
<dbReference type="Gene3D" id="3.40.50.261">
    <property type="entry name" value="Succinyl-CoA synthetase domains"/>
    <property type="match status" value="1"/>
</dbReference>
<evidence type="ECO:0000256" key="1">
    <source>
        <dbReference type="ARBA" id="ARBA00004496"/>
    </source>
</evidence>
<evidence type="ECO:0000259" key="11">
    <source>
        <dbReference type="Pfam" id="PF24948"/>
    </source>
</evidence>
<evidence type="ECO:0000313" key="12">
    <source>
        <dbReference type="EMBL" id="MCA9390412.1"/>
    </source>
</evidence>
<dbReference type="GO" id="GO:0003878">
    <property type="term" value="F:ATP citrate synthase activity"/>
    <property type="evidence" value="ECO:0007669"/>
    <property type="project" value="UniProtKB-EC"/>
</dbReference>
<evidence type="ECO:0000259" key="10">
    <source>
        <dbReference type="Pfam" id="PF16114"/>
    </source>
</evidence>
<dbReference type="GO" id="GO:0004775">
    <property type="term" value="F:succinate-CoA ligase (ADP-forming) activity"/>
    <property type="evidence" value="ECO:0007669"/>
    <property type="project" value="TreeGrafter"/>
</dbReference>
<dbReference type="GO" id="GO:0042709">
    <property type="term" value="C:succinate-CoA ligase complex"/>
    <property type="evidence" value="ECO:0007669"/>
    <property type="project" value="TreeGrafter"/>
</dbReference>
<name>A0A955LHI5_UNCKA</name>
<dbReference type="InterPro" id="IPR016102">
    <property type="entry name" value="Succinyl-CoA_synth-like"/>
</dbReference>
<dbReference type="PANTHER" id="PTHR11815">
    <property type="entry name" value="SUCCINYL-COA SYNTHETASE BETA CHAIN"/>
    <property type="match status" value="1"/>
</dbReference>
<evidence type="ECO:0000256" key="9">
    <source>
        <dbReference type="ARBA" id="ARBA00047593"/>
    </source>
</evidence>
<dbReference type="InterPro" id="IPR032263">
    <property type="entry name" value="Citrate-bd"/>
</dbReference>
<keyword evidence="3" id="KW-0444">Lipid biosynthesis</keyword>
<dbReference type="GO" id="GO:0006629">
    <property type="term" value="P:lipid metabolic process"/>
    <property type="evidence" value="ECO:0007669"/>
    <property type="project" value="UniProtKB-KW"/>
</dbReference>
<dbReference type="FunFam" id="3.40.50.261:FF:000008">
    <property type="entry name" value="ATP-citrate synthase alpha chain protein"/>
    <property type="match status" value="1"/>
</dbReference>
<evidence type="ECO:0000256" key="8">
    <source>
        <dbReference type="ARBA" id="ARBA00023315"/>
    </source>
</evidence>
<evidence type="ECO:0000313" key="13">
    <source>
        <dbReference type="Proteomes" id="UP000701698"/>
    </source>
</evidence>
<dbReference type="AlphaFoldDB" id="A0A955LHI5"/>
<keyword evidence="4" id="KW-0808">Transferase</keyword>
<keyword evidence="6" id="KW-0067">ATP-binding</keyword>
<organism evidence="12 13">
    <name type="scientific">candidate division WWE3 bacterium</name>
    <dbReference type="NCBI Taxonomy" id="2053526"/>
    <lineage>
        <taxon>Bacteria</taxon>
        <taxon>Katanobacteria</taxon>
    </lineage>
</organism>
<dbReference type="Proteomes" id="UP000701698">
    <property type="component" value="Unassembled WGS sequence"/>
</dbReference>
<dbReference type="InterPro" id="IPR056749">
    <property type="entry name" value="Citrate_synth_N"/>
</dbReference>
<keyword evidence="8" id="KW-0012">Acyltransferase</keyword>
<dbReference type="SUPFAM" id="SSF56059">
    <property type="entry name" value="Glutathione synthetase ATP-binding domain-like"/>
    <property type="match status" value="1"/>
</dbReference>
<dbReference type="PANTHER" id="PTHR11815:SF10">
    <property type="entry name" value="SUCCINATE--COA LIGASE [GDP-FORMING] SUBUNIT BETA, MITOCHONDRIAL"/>
    <property type="match status" value="1"/>
</dbReference>
<evidence type="ECO:0000256" key="5">
    <source>
        <dbReference type="ARBA" id="ARBA00022741"/>
    </source>
</evidence>
<dbReference type="GO" id="GO:0005524">
    <property type="term" value="F:ATP binding"/>
    <property type="evidence" value="ECO:0007669"/>
    <property type="project" value="UniProtKB-KW"/>
</dbReference>
<feature type="domain" description="ATP-citrate synthase citrate-binding" evidence="10">
    <location>
        <begin position="245"/>
        <end position="411"/>
    </location>
</feature>
<reference evidence="12" key="1">
    <citation type="submission" date="2020-04" db="EMBL/GenBank/DDBJ databases">
        <authorList>
            <person name="Zhang T."/>
        </authorList>
    </citation>
    <scope>NUCLEOTIDE SEQUENCE</scope>
    <source>
        <strain evidence="12">HKST-UBA01</strain>
    </source>
</reference>
<dbReference type="Pfam" id="PF24948">
    <property type="entry name" value="Citrate_synth_N"/>
    <property type="match status" value="1"/>
</dbReference>
<keyword evidence="2" id="KW-0963">Cytoplasm</keyword>
<evidence type="ECO:0000256" key="6">
    <source>
        <dbReference type="ARBA" id="ARBA00022840"/>
    </source>
</evidence>
<proteinExistence type="predicted"/>
<comment type="catalytic activity">
    <reaction evidence="9">
        <text>oxaloacetate + acetyl-CoA + ADP + phosphate = citrate + ATP + CoA</text>
        <dbReference type="Rhea" id="RHEA:21160"/>
        <dbReference type="ChEBI" id="CHEBI:16452"/>
        <dbReference type="ChEBI" id="CHEBI:16947"/>
        <dbReference type="ChEBI" id="CHEBI:30616"/>
        <dbReference type="ChEBI" id="CHEBI:43474"/>
        <dbReference type="ChEBI" id="CHEBI:57287"/>
        <dbReference type="ChEBI" id="CHEBI:57288"/>
        <dbReference type="ChEBI" id="CHEBI:456216"/>
        <dbReference type="EC" id="2.3.3.8"/>
    </reaction>
</comment>
<keyword evidence="7" id="KW-0443">Lipid metabolism</keyword>
<dbReference type="GO" id="GO:0006104">
    <property type="term" value="P:succinyl-CoA metabolic process"/>
    <property type="evidence" value="ECO:0007669"/>
    <property type="project" value="TreeGrafter"/>
</dbReference>
<comment type="subcellular location">
    <subcellularLocation>
        <location evidence="1">Cytoplasm</location>
    </subcellularLocation>
</comment>
<comment type="caution">
    <text evidence="12">The sequence shown here is derived from an EMBL/GenBank/DDBJ whole genome shotgun (WGS) entry which is preliminary data.</text>
</comment>
<protein>
    <submittedName>
        <fullName evidence="12">ATPase</fullName>
    </submittedName>
</protein>
<gene>
    <name evidence="12" type="ORF">KC571_03330</name>
</gene>
<dbReference type="SUPFAM" id="SSF52210">
    <property type="entry name" value="Succinyl-CoA synthetase domains"/>
    <property type="match status" value="1"/>
</dbReference>
<dbReference type="Pfam" id="PF16114">
    <property type="entry name" value="Citrate_bind"/>
    <property type="match status" value="1"/>
</dbReference>
<feature type="domain" description="ATP-citrate synthase ATP-grasp" evidence="11">
    <location>
        <begin position="3"/>
        <end position="228"/>
    </location>
</feature>
<reference evidence="12" key="2">
    <citation type="journal article" date="2021" name="Microbiome">
        <title>Successional dynamics and alternative stable states in a saline activated sludge microbial community over 9 years.</title>
        <authorList>
            <person name="Wang Y."/>
            <person name="Ye J."/>
            <person name="Ju F."/>
            <person name="Liu L."/>
            <person name="Boyd J.A."/>
            <person name="Deng Y."/>
            <person name="Parks D.H."/>
            <person name="Jiang X."/>
            <person name="Yin X."/>
            <person name="Woodcroft B.J."/>
            <person name="Tyson G.W."/>
            <person name="Hugenholtz P."/>
            <person name="Polz M.F."/>
            <person name="Zhang T."/>
        </authorList>
    </citation>
    <scope>NUCLEOTIDE SEQUENCE</scope>
    <source>
        <strain evidence="12">HKST-UBA01</strain>
    </source>
</reference>
<evidence type="ECO:0000256" key="7">
    <source>
        <dbReference type="ARBA" id="ARBA00023098"/>
    </source>
</evidence>
<accession>A0A955LHI5</accession>
<evidence type="ECO:0000256" key="4">
    <source>
        <dbReference type="ARBA" id="ARBA00022679"/>
    </source>
</evidence>
<dbReference type="EMBL" id="JAGQKX010000089">
    <property type="protein sequence ID" value="MCA9390412.1"/>
    <property type="molecule type" value="Genomic_DNA"/>
</dbReference>
<evidence type="ECO:0000256" key="3">
    <source>
        <dbReference type="ARBA" id="ARBA00022516"/>
    </source>
</evidence>
<dbReference type="GO" id="GO:0006099">
    <property type="term" value="P:tricarboxylic acid cycle"/>
    <property type="evidence" value="ECO:0007669"/>
    <property type="project" value="TreeGrafter"/>
</dbReference>
<dbReference type="Gene3D" id="3.30.470.110">
    <property type="match status" value="1"/>
</dbReference>